<accession>A0A4S3TMT3</accession>
<evidence type="ECO:0000313" key="1">
    <source>
        <dbReference type="EMBL" id="THE65551.1"/>
    </source>
</evidence>
<protein>
    <recommendedName>
        <fullName evidence="3">Hsp20/alpha crystallin family protein</fullName>
    </recommendedName>
</protein>
<comment type="caution">
    <text evidence="1">The sequence shown here is derived from an EMBL/GenBank/DDBJ whole genome shotgun (WGS) entry which is preliminary data.</text>
</comment>
<gene>
    <name evidence="1" type="ORF">D8Y22_06970</name>
</gene>
<evidence type="ECO:0000313" key="2">
    <source>
        <dbReference type="Proteomes" id="UP000318864"/>
    </source>
</evidence>
<proteinExistence type="predicted"/>
<dbReference type="EMBL" id="RBZW01000019">
    <property type="protein sequence ID" value="THE65551.1"/>
    <property type="molecule type" value="Genomic_DNA"/>
</dbReference>
<dbReference type="AlphaFoldDB" id="A0A4S3TMT3"/>
<dbReference type="OrthoDB" id="201407at2157"/>
<organism evidence="1 2">
    <name type="scientific">Salinadaptatus halalkaliphilus</name>
    <dbReference type="NCBI Taxonomy" id="2419781"/>
    <lineage>
        <taxon>Archaea</taxon>
        <taxon>Methanobacteriati</taxon>
        <taxon>Methanobacteriota</taxon>
        <taxon>Stenosarchaea group</taxon>
        <taxon>Halobacteria</taxon>
        <taxon>Halobacteriales</taxon>
        <taxon>Natrialbaceae</taxon>
        <taxon>Salinadaptatus</taxon>
    </lineage>
</organism>
<sequence>MSRTSSPDTESVHARTSYDATADEFTVVVDAFPASIEDVSVAVGRRCIEIAISRADGVSDGYISPPSRAHVFTDDRQAWFNNGVLTVTVGAERSRRRAVRDPFHR</sequence>
<dbReference type="Proteomes" id="UP000318864">
    <property type="component" value="Unassembled WGS sequence"/>
</dbReference>
<dbReference type="RefSeq" id="WP_141463983.1">
    <property type="nucleotide sequence ID" value="NZ_RBZW01000019.1"/>
</dbReference>
<dbReference type="CDD" id="cd00298">
    <property type="entry name" value="ACD_sHsps_p23-like"/>
    <property type="match status" value="1"/>
</dbReference>
<keyword evidence="2" id="KW-1185">Reference proteome</keyword>
<reference evidence="1 2" key="1">
    <citation type="submission" date="2018-10" db="EMBL/GenBank/DDBJ databases">
        <title>Natronolimnobius sp. XQ-INN 246 isolated from Inner Mongolia Autonomous Region of China.</title>
        <authorList>
            <person name="Xue Q."/>
        </authorList>
    </citation>
    <scope>NUCLEOTIDE SEQUENCE [LARGE SCALE GENOMIC DNA]</scope>
    <source>
        <strain evidence="1 2">XQ-INN 246</strain>
    </source>
</reference>
<name>A0A4S3TMT3_9EURY</name>
<evidence type="ECO:0008006" key="3">
    <source>
        <dbReference type="Google" id="ProtNLM"/>
    </source>
</evidence>